<proteinExistence type="predicted"/>
<protein>
    <recommendedName>
        <fullName evidence="1">Damage-control phosphatase ARMT1-like metal-binding domain-containing protein</fullName>
    </recommendedName>
</protein>
<evidence type="ECO:0000313" key="3">
    <source>
        <dbReference type="Proteomes" id="UP000215559"/>
    </source>
</evidence>
<dbReference type="Proteomes" id="UP000215559">
    <property type="component" value="Unassembled WGS sequence"/>
</dbReference>
<dbReference type="InterPro" id="IPR014444">
    <property type="entry name" value="PH1575-like"/>
</dbReference>
<dbReference type="InterPro" id="IPR002791">
    <property type="entry name" value="ARMT1-like_metal-bd"/>
</dbReference>
<comment type="caution">
    <text evidence="2">The sequence shown here is derived from an EMBL/GenBank/DDBJ whole genome shotgun (WGS) entry which is preliminary data.</text>
</comment>
<dbReference type="SUPFAM" id="SSF111321">
    <property type="entry name" value="AF1104-like"/>
    <property type="match status" value="1"/>
</dbReference>
<dbReference type="Gene3D" id="1.10.285.20">
    <property type="entry name" value="Uncharacterised protein PF01937, DUF89, domain 2"/>
    <property type="match status" value="1"/>
</dbReference>
<evidence type="ECO:0000259" key="1">
    <source>
        <dbReference type="Pfam" id="PF01937"/>
    </source>
</evidence>
<dbReference type="InterPro" id="IPR036075">
    <property type="entry name" value="ARMT-1-like_metal-bd_sf"/>
</dbReference>
<dbReference type="Pfam" id="PF01937">
    <property type="entry name" value="ARMT1-like_dom"/>
    <property type="match status" value="1"/>
</dbReference>
<dbReference type="AlphaFoldDB" id="A0A235BX07"/>
<sequence length="289" mass="31471">MHSGIECLPCAIRQCRQIVKMVGGNEELERKAVERAGAVAKGLSLDEPPSTYTSRILLAVMSLLDSSDPFKQMKAEQNRAARPVAEKADREIAESPEPLKTALMLAAAGNVIDPGPRHSFSIDDALKELQFAHDDSDMLIERLDHSKRIMYILDNSGEVMFDILVLKRLPKADLVIVARPGPILNDVTVNEAKELGLEEFGRVIGTGSQFLGVDLATVSDEFRKVYENADVVIAKGHANFESLVGRGRDGFFVLTAKCELVAEPLGVKLGESACFYSEGSSAEPLNPSF</sequence>
<organism evidence="2 3">
    <name type="scientific">candidate division WOR-3 bacterium JGI_Cruoil_03_51_56</name>
    <dbReference type="NCBI Taxonomy" id="1973747"/>
    <lineage>
        <taxon>Bacteria</taxon>
        <taxon>Bacteria division WOR-3</taxon>
    </lineage>
</organism>
<feature type="domain" description="Damage-control phosphatase ARMT1-like metal-binding" evidence="1">
    <location>
        <begin position="6"/>
        <end position="271"/>
    </location>
</feature>
<dbReference type="Gene3D" id="3.40.50.10880">
    <property type="entry name" value="Uncharacterised protein PF01937, DUF89, domain 3"/>
    <property type="match status" value="1"/>
</dbReference>
<dbReference type="EMBL" id="NOZP01000041">
    <property type="protein sequence ID" value="OYD16679.1"/>
    <property type="molecule type" value="Genomic_DNA"/>
</dbReference>
<evidence type="ECO:0000313" key="2">
    <source>
        <dbReference type="EMBL" id="OYD16679.1"/>
    </source>
</evidence>
<reference evidence="2 3" key="1">
    <citation type="submission" date="2017-07" db="EMBL/GenBank/DDBJ databases">
        <title>Recovery of genomes from metagenomes via a dereplication, aggregation, and scoring strategy.</title>
        <authorList>
            <person name="Sieber C.M."/>
            <person name="Probst A.J."/>
            <person name="Sharrar A."/>
            <person name="Thomas B.C."/>
            <person name="Hess M."/>
            <person name="Tringe S.G."/>
            <person name="Banfield J.F."/>
        </authorList>
    </citation>
    <scope>NUCLEOTIDE SEQUENCE [LARGE SCALE GENOMIC DNA]</scope>
    <source>
        <strain evidence="2">JGI_Cruoil_03_51_56</strain>
    </source>
</reference>
<gene>
    <name evidence="2" type="ORF">CH330_02145</name>
</gene>
<name>A0A235BX07_UNCW3</name>
<accession>A0A235BX07</accession>
<dbReference type="Gene3D" id="1.10.8.380">
    <property type="entry name" value="Uncharacterised protein PF01937, DUF89, domain 1"/>
    <property type="match status" value="1"/>
</dbReference>
<dbReference type="PIRSF" id="PIRSF006593">
    <property type="entry name" value="UCP006593"/>
    <property type="match status" value="1"/>
</dbReference>